<gene>
    <name evidence="5" type="ORF">EHT25_25415</name>
</gene>
<keyword evidence="3" id="KW-0804">Transcription</keyword>
<dbReference type="InterPro" id="IPR046335">
    <property type="entry name" value="LacI/GalR-like_sensor"/>
</dbReference>
<dbReference type="Gene3D" id="1.10.10.10">
    <property type="entry name" value="Winged helix-like DNA-binding domain superfamily/Winged helix DNA-binding domain"/>
    <property type="match status" value="1"/>
</dbReference>
<feature type="domain" description="HTH gntR-type" evidence="4">
    <location>
        <begin position="16"/>
        <end position="84"/>
    </location>
</feature>
<dbReference type="AlphaFoldDB" id="A0A3P1BFW8"/>
<dbReference type="InterPro" id="IPR036388">
    <property type="entry name" value="WH-like_DNA-bd_sf"/>
</dbReference>
<evidence type="ECO:0000256" key="3">
    <source>
        <dbReference type="ARBA" id="ARBA00023163"/>
    </source>
</evidence>
<dbReference type="RefSeq" id="WP_124878003.1">
    <property type="nucleotide sequence ID" value="NZ_RQJO01000011.1"/>
</dbReference>
<sequence length="340" mass="38026">MEDISLAWPTITKDGIPKYQQLIDSVLAAIEKGTLGHGQQLPSISELADKQGVGKVTVAKAYEELRQRGVIRSQHGKGFYVASTDVRTSLNVLVIFDTLNAFKEMLYEALKAALPADAALSIFFHHYNPQVFESLIRNGLGRYNAYVIMPHFEADVSDIVSQIPRDKLLLIDQAMPDLTGDYAAVYQDFEKDIYEALKAGLPKLRRYRKVTLVQSKAHFQYIPPGTLAGFRRFGEESGMACVVVDNYHDELIQPGEAYLLYADRDMIQFIKHANRMNWQLGQDVGLISYDETPVKEILAGGITVISTDFAQMGQTAGQLLTERSRVKIANPGRLILRQSL</sequence>
<dbReference type="SUPFAM" id="SSF53822">
    <property type="entry name" value="Periplasmic binding protein-like I"/>
    <property type="match status" value="1"/>
</dbReference>
<dbReference type="GO" id="GO:0003677">
    <property type="term" value="F:DNA binding"/>
    <property type="evidence" value="ECO:0007669"/>
    <property type="project" value="UniProtKB-KW"/>
</dbReference>
<dbReference type="PROSITE" id="PS50949">
    <property type="entry name" value="HTH_GNTR"/>
    <property type="match status" value="1"/>
</dbReference>
<accession>A0A3P1BFW8</accession>
<dbReference type="GO" id="GO:0003700">
    <property type="term" value="F:DNA-binding transcription factor activity"/>
    <property type="evidence" value="ECO:0007669"/>
    <property type="project" value="InterPro"/>
</dbReference>
<evidence type="ECO:0000313" key="5">
    <source>
        <dbReference type="EMBL" id="RRA99970.1"/>
    </source>
</evidence>
<dbReference type="Pfam" id="PF13377">
    <property type="entry name" value="Peripla_BP_3"/>
    <property type="match status" value="1"/>
</dbReference>
<reference evidence="5 6" key="1">
    <citation type="submission" date="2018-11" db="EMBL/GenBank/DDBJ databases">
        <authorList>
            <person name="Zhou Z."/>
            <person name="Wang G."/>
        </authorList>
    </citation>
    <scope>NUCLEOTIDE SEQUENCE [LARGE SCALE GENOMIC DNA]</scope>
    <source>
        <strain evidence="5 6">KCTC52004</strain>
    </source>
</reference>
<keyword evidence="2" id="KW-0238">DNA-binding</keyword>
<dbReference type="OrthoDB" id="742238at2"/>
<evidence type="ECO:0000313" key="6">
    <source>
        <dbReference type="Proteomes" id="UP000271925"/>
    </source>
</evidence>
<dbReference type="InterPro" id="IPR028082">
    <property type="entry name" value="Peripla_BP_I"/>
</dbReference>
<comment type="caution">
    <text evidence="5">The sequence shown here is derived from an EMBL/GenBank/DDBJ whole genome shotgun (WGS) entry which is preliminary data.</text>
</comment>
<evidence type="ECO:0000256" key="2">
    <source>
        <dbReference type="ARBA" id="ARBA00023125"/>
    </source>
</evidence>
<organism evidence="5 6">
    <name type="scientific">Larkinella rosea</name>
    <dbReference type="NCBI Taxonomy" id="2025312"/>
    <lineage>
        <taxon>Bacteria</taxon>
        <taxon>Pseudomonadati</taxon>
        <taxon>Bacteroidota</taxon>
        <taxon>Cytophagia</taxon>
        <taxon>Cytophagales</taxon>
        <taxon>Spirosomataceae</taxon>
        <taxon>Larkinella</taxon>
    </lineage>
</organism>
<dbReference type="PANTHER" id="PTHR38445:SF10">
    <property type="entry name" value="GNTR-FAMILY TRANSCRIPTIONAL REGULATOR"/>
    <property type="match status" value="1"/>
</dbReference>
<dbReference type="InterPro" id="IPR036390">
    <property type="entry name" value="WH_DNA-bd_sf"/>
</dbReference>
<dbReference type="Proteomes" id="UP000271925">
    <property type="component" value="Unassembled WGS sequence"/>
</dbReference>
<evidence type="ECO:0000259" key="4">
    <source>
        <dbReference type="PROSITE" id="PS50949"/>
    </source>
</evidence>
<dbReference type="CDD" id="cd07377">
    <property type="entry name" value="WHTH_GntR"/>
    <property type="match status" value="1"/>
</dbReference>
<evidence type="ECO:0000256" key="1">
    <source>
        <dbReference type="ARBA" id="ARBA00023015"/>
    </source>
</evidence>
<dbReference type="SUPFAM" id="SSF46785">
    <property type="entry name" value="Winged helix' DNA-binding domain"/>
    <property type="match status" value="1"/>
</dbReference>
<protein>
    <submittedName>
        <fullName evidence="5">GntR family transcriptional regulator</fullName>
    </submittedName>
</protein>
<keyword evidence="6" id="KW-1185">Reference proteome</keyword>
<dbReference type="SMART" id="SM00345">
    <property type="entry name" value="HTH_GNTR"/>
    <property type="match status" value="1"/>
</dbReference>
<name>A0A3P1BFW8_9BACT</name>
<proteinExistence type="predicted"/>
<dbReference type="Gene3D" id="3.40.50.2300">
    <property type="match status" value="2"/>
</dbReference>
<keyword evidence="1" id="KW-0805">Transcription regulation</keyword>
<dbReference type="Pfam" id="PF00392">
    <property type="entry name" value="GntR"/>
    <property type="match status" value="1"/>
</dbReference>
<dbReference type="PANTHER" id="PTHR38445">
    <property type="entry name" value="HTH-TYPE TRANSCRIPTIONAL REPRESSOR YTRA"/>
    <property type="match status" value="1"/>
</dbReference>
<dbReference type="EMBL" id="RQJO01000011">
    <property type="protein sequence ID" value="RRA99970.1"/>
    <property type="molecule type" value="Genomic_DNA"/>
</dbReference>
<dbReference type="InterPro" id="IPR000524">
    <property type="entry name" value="Tscrpt_reg_HTH_GntR"/>
</dbReference>